<feature type="compositionally biased region" description="Basic and acidic residues" evidence="2">
    <location>
        <begin position="710"/>
        <end position="722"/>
    </location>
</feature>
<feature type="region of interest" description="Disordered" evidence="2">
    <location>
        <begin position="1874"/>
        <end position="1903"/>
    </location>
</feature>
<feature type="compositionally biased region" description="Basic and acidic residues" evidence="2">
    <location>
        <begin position="1107"/>
        <end position="1130"/>
    </location>
</feature>
<feature type="region of interest" description="Disordered" evidence="2">
    <location>
        <begin position="1"/>
        <end position="55"/>
    </location>
</feature>
<dbReference type="OMA" id="QHKWHRR"/>
<feature type="non-terminal residue" evidence="3">
    <location>
        <position position="1"/>
    </location>
</feature>
<feature type="compositionally biased region" description="Basic residues" evidence="2">
    <location>
        <begin position="532"/>
        <end position="541"/>
    </location>
</feature>
<dbReference type="STRING" id="5539.A0A3E2H5X3"/>
<feature type="region of interest" description="Disordered" evidence="2">
    <location>
        <begin position="566"/>
        <end position="997"/>
    </location>
</feature>
<dbReference type="Proteomes" id="UP000258309">
    <property type="component" value="Unassembled WGS sequence"/>
</dbReference>
<feature type="compositionally biased region" description="Polar residues" evidence="2">
    <location>
        <begin position="1092"/>
        <end position="1102"/>
    </location>
</feature>
<reference evidence="3 4" key="1">
    <citation type="submission" date="2018-05" db="EMBL/GenBank/DDBJ databases">
        <title>Draft genome sequence of Scytalidium lignicola DSM 105466, a ubiquitous saprotrophic fungus.</title>
        <authorList>
            <person name="Buettner E."/>
            <person name="Gebauer A.M."/>
            <person name="Hofrichter M."/>
            <person name="Liers C."/>
            <person name="Kellner H."/>
        </authorList>
    </citation>
    <scope>NUCLEOTIDE SEQUENCE [LARGE SCALE GENOMIC DNA]</scope>
    <source>
        <strain evidence="3 4">DSM 105466</strain>
    </source>
</reference>
<feature type="compositionally biased region" description="Basic and acidic residues" evidence="2">
    <location>
        <begin position="1164"/>
        <end position="1210"/>
    </location>
</feature>
<feature type="region of interest" description="Disordered" evidence="2">
    <location>
        <begin position="1031"/>
        <end position="1061"/>
    </location>
</feature>
<comment type="caution">
    <text evidence="3">The sequence shown here is derived from an EMBL/GenBank/DDBJ whole genome shotgun (WGS) entry which is preliminary data.</text>
</comment>
<evidence type="ECO:0000256" key="2">
    <source>
        <dbReference type="SAM" id="MobiDB-lite"/>
    </source>
</evidence>
<feature type="compositionally biased region" description="Basic and acidic residues" evidence="2">
    <location>
        <begin position="469"/>
        <end position="482"/>
    </location>
</feature>
<organism evidence="3 4">
    <name type="scientific">Scytalidium lignicola</name>
    <name type="common">Hyphomycete</name>
    <dbReference type="NCBI Taxonomy" id="5539"/>
    <lineage>
        <taxon>Eukaryota</taxon>
        <taxon>Fungi</taxon>
        <taxon>Dikarya</taxon>
        <taxon>Ascomycota</taxon>
        <taxon>Pezizomycotina</taxon>
        <taxon>Leotiomycetes</taxon>
        <taxon>Leotiomycetes incertae sedis</taxon>
        <taxon>Scytalidium</taxon>
    </lineage>
</organism>
<dbReference type="OrthoDB" id="5365701at2759"/>
<feature type="compositionally biased region" description="Polar residues" evidence="2">
    <location>
        <begin position="1880"/>
        <end position="1897"/>
    </location>
</feature>
<feature type="region of interest" description="Disordered" evidence="2">
    <location>
        <begin position="115"/>
        <end position="403"/>
    </location>
</feature>
<proteinExistence type="predicted"/>
<feature type="region of interest" description="Disordered" evidence="2">
    <location>
        <begin position="1271"/>
        <end position="1375"/>
    </location>
</feature>
<feature type="compositionally biased region" description="Polar residues" evidence="2">
    <location>
        <begin position="727"/>
        <end position="747"/>
    </location>
</feature>
<evidence type="ECO:0000256" key="1">
    <source>
        <dbReference type="SAM" id="Coils"/>
    </source>
</evidence>
<evidence type="ECO:0008006" key="5">
    <source>
        <dbReference type="Google" id="ProtNLM"/>
    </source>
</evidence>
<feature type="compositionally biased region" description="Basic and acidic residues" evidence="2">
    <location>
        <begin position="580"/>
        <end position="596"/>
    </location>
</feature>
<feature type="compositionally biased region" description="Polar residues" evidence="2">
    <location>
        <begin position="363"/>
        <end position="374"/>
    </location>
</feature>
<accession>A0A3E2H5X3</accession>
<feature type="compositionally biased region" description="Low complexity" evidence="2">
    <location>
        <begin position="1282"/>
        <end position="1292"/>
    </location>
</feature>
<feature type="compositionally biased region" description="Basic and acidic residues" evidence="2">
    <location>
        <begin position="973"/>
        <end position="985"/>
    </location>
</feature>
<feature type="coiled-coil region" evidence="1">
    <location>
        <begin position="1519"/>
        <end position="1586"/>
    </location>
</feature>
<dbReference type="PANTHER" id="PTHR40641:SF2">
    <property type="entry name" value="INVOLUCRIN REPEAT PROTEIN"/>
    <property type="match status" value="1"/>
</dbReference>
<feature type="compositionally biased region" description="Low complexity" evidence="2">
    <location>
        <begin position="1308"/>
        <end position="1322"/>
    </location>
</feature>
<dbReference type="PANTHER" id="PTHR40641">
    <property type="entry name" value="INVOLUCRIN REPEAT PROTEIN (AFU_ORTHOLOGUE AFUA_2G08060)"/>
    <property type="match status" value="1"/>
</dbReference>
<feature type="region of interest" description="Disordered" evidence="2">
    <location>
        <begin position="458"/>
        <end position="554"/>
    </location>
</feature>
<feature type="compositionally biased region" description="Basic and acidic residues" evidence="2">
    <location>
        <begin position="1138"/>
        <end position="1149"/>
    </location>
</feature>
<feature type="compositionally biased region" description="Basic residues" evidence="2">
    <location>
        <begin position="597"/>
        <end position="609"/>
    </location>
</feature>
<feature type="compositionally biased region" description="Polar residues" evidence="2">
    <location>
        <begin position="782"/>
        <end position="803"/>
    </location>
</feature>
<dbReference type="EMBL" id="NCSJ02000151">
    <property type="protein sequence ID" value="RFU28778.1"/>
    <property type="molecule type" value="Genomic_DNA"/>
</dbReference>
<gene>
    <name evidence="3" type="ORF">B7463_g7559</name>
</gene>
<feature type="compositionally biased region" description="Acidic residues" evidence="2">
    <location>
        <begin position="334"/>
        <end position="346"/>
    </location>
</feature>
<evidence type="ECO:0000313" key="4">
    <source>
        <dbReference type="Proteomes" id="UP000258309"/>
    </source>
</evidence>
<feature type="region of interest" description="Disordered" evidence="2">
    <location>
        <begin position="1410"/>
        <end position="1430"/>
    </location>
</feature>
<feature type="compositionally biased region" description="Basic and acidic residues" evidence="2">
    <location>
        <begin position="753"/>
        <end position="774"/>
    </location>
</feature>
<feature type="compositionally biased region" description="Basic and acidic residues" evidence="2">
    <location>
        <begin position="691"/>
        <end position="700"/>
    </location>
</feature>
<feature type="non-terminal residue" evidence="3">
    <location>
        <position position="1903"/>
    </location>
</feature>
<name>A0A3E2H5X3_SCYLI</name>
<keyword evidence="4" id="KW-1185">Reference proteome</keyword>
<feature type="compositionally biased region" description="Basic residues" evidence="2">
    <location>
        <begin position="351"/>
        <end position="360"/>
    </location>
</feature>
<feature type="compositionally biased region" description="Basic and acidic residues" evidence="2">
    <location>
        <begin position="852"/>
        <end position="862"/>
    </location>
</feature>
<protein>
    <recommendedName>
        <fullName evidence="5">Involucrin repeat protein</fullName>
    </recommendedName>
</protein>
<feature type="compositionally biased region" description="Basic and acidic residues" evidence="2">
    <location>
        <begin position="9"/>
        <end position="20"/>
    </location>
</feature>
<keyword evidence="1" id="KW-0175">Coiled coil</keyword>
<feature type="compositionally biased region" description="Low complexity" evidence="2">
    <location>
        <begin position="1335"/>
        <end position="1346"/>
    </location>
</feature>
<sequence length="1903" mass="211427">MNFNDIPDTEEKQTPIEESSKAIAVEDITAFATKSPEQDKESGQNENSQIDALTPEVEEAQIETIDANFDSQTKGSEAVDEINSEELTSMLGQPDIIPISHETGEDVSATDKVITEVSPNTAALSTAESSETPETPATAEVTLTTDTPSTTEAEVKRSEDDFEDVTLSRKKSKKSKKKQRSAQSADPEETYLASEPPAPITEPPSTALEQLSPLDEAQGTTRQIESVEPTARETTLVSETPEQQIIEEIAEESADHSTIVKKVGSKIEKQKRKGRSSDKSDTFSQEIPVDSATDLVSPRGEVHLLTIEKTDDMVNPTEHEINPTDKSPTKSAIDEEEKEPENELEFAVDKKSKKKKKKLRGVTNISGESSSIATPQELATEPVSVEEPNISENLPEIQGTEPMQIETEPITLDVLDGKGHPGIVDEQLQSAYKFPELETEKVDEVEFIQPSQVDPELGIAVSDSYNSPDRLKEVPTEPHASERLVINPEQAEPKDFPGTDNILKTAATLTEDPLPKDADVEPIDELPTYNRKPSKKEKKKQQAAARNSSYLADAVITDEATENLGEERNLDLEMANDQLSAHHEASIQEREEDISKKSSKKNKGSRKQNKATTLPQFEVIPEASNPPPTTGASENIDSQELEPENATTIDENLRSKEDIEETVSQPVAEQLMSPNRRDSLTRKKSKKAKGKKNDPSKDTILDDDTLWEGPRPEPHEELKSTDDLNPDNFQSSSTNTVEHVPRISQSRDLAITEELKSDATQHQEDTPMVEHTESTDMPVHSVTISTIPEDSKHVLTSPSNDDSQNVREETGIEPSPANESDPNEPVHLQELARTQQQLSDLSDRSSPPLKESTNESEGKDGTPLEEQNALDGVEVSGESEQSDEQSKEQENVAPPINSDYDEPSYTRRFSFEESLDDVNEPQPDGKRFSFEKGLPDVADVRSINIDATAPKSPELAEEQLPETEVQGELSQKIVDRQLTTEDIRAQEPPNQPLVDPISPAKFALLGTPALPSVKEEDDAQVEAENVDLTLKRHFHDSQDPNRDSGFITDSPIPHQNEFPHLDERVRDSGVHLREWSPVANVATRAVHDPPTRLSSPSVSWQARSHKTRELENEEIEHQNRKTVEVADHHHSPVSSEGRASRRPHEDKGIARLRRTPTITSSQQQDKRSRHEKAHSPDTRQLQDDKGKSDLHRNPTIREPHRSPHLGHEKSGNLGITESSAPRTPKTKEYAELDRSLPMAQKPHSGIDFATAAGAGLAGASIAAGIAASQARHSGSDEWRPDSAQSSQSRRSANTNRLRTPDPKLRPESVGSSRSLSSGTPPLRRSDRRVSGDLRSLSQQSQRSSQHSKSDLAKEAAVTPTPTLHPANPTANEGRVRTKDMADVYVSPHDSYQLSRSLLRDSALTVIQDGFGEGRIGSPRSPTRPPSMRRRQSLQVLDLEARVDQLARENRMLTEANTQAETSLRLTQRAAADLADRDAEIDSLKATINWLHAEVTRLSEVNDGLTSANVTLGNQENDRYGALERQHAETSRELEEMREAHHNLATGMDGIVANQVQTTTEEKDNEIAQLRAELEAAKETIREMQQQILEAKPNDSEFLTVRDEDYFDLACQQLCQHVQQWVLRFSKFSDMRACRLTSEINNDKIIDRLDNAILDGSDVDSYLADRVRRRDVFMSMTMTMIWEFVFTRYLFGMDREQRQKLKSVEKLLSEVGPPAAVHQWRATTLTLLSKREAFRQQRVKDTEAVVNEILKSLFAILPPPSHLEEQIQHQLTRVMRAAVDLSIEMRTQRAEYMMLPPLQPEYDANGDLATKVTFNAALMNERSGNTLSNEELEAQNAVVRIVLFPLVVKKGDDSGAGDEEIVVCPAQVLVANDRPRRVVSGESNDSSMHNNSRISMQSGMPADI</sequence>
<feature type="compositionally biased region" description="Basic and acidic residues" evidence="2">
    <location>
        <begin position="923"/>
        <end position="934"/>
    </location>
</feature>
<feature type="region of interest" description="Disordered" evidence="2">
    <location>
        <begin position="1080"/>
        <end position="1227"/>
    </location>
</feature>
<feature type="compositionally biased region" description="Low complexity" evidence="2">
    <location>
        <begin position="835"/>
        <end position="849"/>
    </location>
</feature>
<feature type="compositionally biased region" description="Polar residues" evidence="2">
    <location>
        <begin position="232"/>
        <end position="241"/>
    </location>
</feature>
<evidence type="ECO:0000313" key="3">
    <source>
        <dbReference type="EMBL" id="RFU28778.1"/>
    </source>
</evidence>
<feature type="compositionally biased region" description="Basic and acidic residues" evidence="2">
    <location>
        <begin position="300"/>
        <end position="323"/>
    </location>
</feature>
<feature type="compositionally biased region" description="Basic residues" evidence="2">
    <location>
        <begin position="168"/>
        <end position="180"/>
    </location>
</feature>
<dbReference type="InterPro" id="IPR053268">
    <property type="entry name" value="Woronin_anchor"/>
</dbReference>
<feature type="compositionally biased region" description="Low complexity" evidence="2">
    <location>
        <begin position="121"/>
        <end position="148"/>
    </location>
</feature>